<sequence>MSERERMTPEDEMRALAQQRIERLTRTASALQGDFDALREDPEHELEAVADELDRLLREREEAAATAQRVVGRTETARSQTSVDPRLSDRSERGNERRGVSLRQVPASVRPTVVSAPTPASRAGVRSGAQMFGSQSNAPTPAQSGSRRLDDVLGALERLDEKVATLSRRQQDEVEDLSRDMTAFDAAGGRSPLREDPVAETPTREERPGRFAYRDADPEADPESGGLSMSAYRELGRRIDALRKPQEETIRTVREGLGSLREAISGYAAGNRERSSRHAAELRHLADMVERLRAERIDDAPLRDMQKDVAELKAQLGRSNVDGALKTLEHGYAHILQRLDELNRGAIDPRVLRTITTRLDEIEDAFSTLPRADQMQVLESRLGDVSERVEDLIESHVPVDVEPLREELRELREVVARIDFTEVVESIDDRLRFVSSRLDELEHLARAQQGLDTRIAAMEERLPDADMMQRLHGRLEDIVGMLSDDRGPVEDPRLDEIAGRLERMERNAPDGERNEALSVLEDKLEAIAVKIDIIEKRASRPVPVLDAGARKDGLTEESNRLLGDLQKRIAEMSDQLARPAETVTTSDLDLLRREISEMRAAIVAPQKTDALEQRISELAETLSGSRGALDDDRLDQLGEKVARLASQLETSTSRDDETARIASALARIEENLKTSRDDVKGLARQAAREVAEELVANRASGAGQDVDGAIAGLQGDLRALLDAAQGSEERTRSTFEGVQSILSALTDRLEQLEKANRRDTSGLRAGSRMGALLRRDPQEDPAEDTAERPVERIRDRKADFIAAARRAAQAASEEAALLEQQSRRTAAAAPRVQPEEARPGRTTTPMSASVAPAAAGPATARKDVAAPAEAAPADAQEASSDDSRAGWFRNTLRRTRSAERSAEAAAAETAPARTPDAPAPSALRGEIRPAAGADSATEDDAEEGGKGRRRMLMFTAAAVVLALGTLQVVRMVTPNSPELAGSDLAGLETPGVDDLGQIPQVPMLGAPATDTATLAPAGKVTVQVALEGLTQTPEAAESAVGTPPVAPETVMEAAPEAAQEADADVAALPQSATPDTDLAFAAPVAPQVIGEAEPVPATGFSGATQDSAPASLTMPMPPAEVGSMALRTAAARGDAIAAFLVGVKYTEGQGVTADLGEAAKWYQQAAEQGLAPAQYRLASLYEKGRGVARDRGKARDWYVRAAEAGNAKSMHNLAVLYAEGIEGTPDFIEAAKWFEAAANHGIKDSLFNLGILYARGLGVDKDLVASYKWFAIAADQGDQDAARKRDEVANLLDQAGLAQARLAVESFKSEPLDAAANRVVPDPSWAEGPGFSTDASGLAGDTVSYASLVRDVQEQLNRLGYGVGTADGEMGPRTRSAIRAFQRKLGVSESGEVDADLLKALSRQDV</sequence>
<evidence type="ECO:0000313" key="4">
    <source>
        <dbReference type="EMBL" id="MFD1695112.1"/>
    </source>
</evidence>
<dbReference type="PANTHER" id="PTHR43628">
    <property type="entry name" value="ACTIVATOR OF C KINASE PROTEIN 1-RELATED"/>
    <property type="match status" value="1"/>
</dbReference>
<feature type="region of interest" description="Disordered" evidence="2">
    <location>
        <begin position="66"/>
        <end position="147"/>
    </location>
</feature>
<feature type="coiled-coil region" evidence="1">
    <location>
        <begin position="14"/>
        <end position="66"/>
    </location>
</feature>
<dbReference type="Pfam" id="PF01471">
    <property type="entry name" value="PG_binding_1"/>
    <property type="match status" value="1"/>
</dbReference>
<evidence type="ECO:0000256" key="1">
    <source>
        <dbReference type="SAM" id="Coils"/>
    </source>
</evidence>
<dbReference type="InterPro" id="IPR002477">
    <property type="entry name" value="Peptidoglycan-bd-like"/>
</dbReference>
<dbReference type="PANTHER" id="PTHR43628:SF1">
    <property type="entry name" value="CHITIN SYNTHASE REGULATORY FACTOR 2-RELATED"/>
    <property type="match status" value="1"/>
</dbReference>
<feature type="domain" description="Peptidoglycan binding-like" evidence="3">
    <location>
        <begin position="1347"/>
        <end position="1401"/>
    </location>
</feature>
<feature type="compositionally biased region" description="Basic and acidic residues" evidence="2">
    <location>
        <begin position="167"/>
        <end position="179"/>
    </location>
</feature>
<name>A0ABW4JSM3_9HYPH</name>
<feature type="region of interest" description="Disordered" evidence="2">
    <location>
        <begin position="813"/>
        <end position="923"/>
    </location>
</feature>
<feature type="compositionally biased region" description="Polar residues" evidence="2">
    <location>
        <begin position="132"/>
        <end position="146"/>
    </location>
</feature>
<feature type="compositionally biased region" description="Basic and acidic residues" evidence="2">
    <location>
        <begin position="192"/>
        <end position="207"/>
    </location>
</feature>
<gene>
    <name evidence="4" type="ORF">ACFSC7_06260</name>
</gene>
<feature type="compositionally biased region" description="Low complexity" evidence="2">
    <location>
        <begin position="842"/>
        <end position="878"/>
    </location>
</feature>
<keyword evidence="1" id="KW-0175">Coiled coil</keyword>
<feature type="region of interest" description="Disordered" evidence="2">
    <location>
        <begin position="754"/>
        <end position="793"/>
    </location>
</feature>
<dbReference type="Gene3D" id="1.25.40.10">
    <property type="entry name" value="Tetratricopeptide repeat domain"/>
    <property type="match status" value="1"/>
</dbReference>
<keyword evidence="5" id="KW-1185">Reference proteome</keyword>
<protein>
    <submittedName>
        <fullName evidence="4">Peptidoglycan-binding protein</fullName>
    </submittedName>
</protein>
<dbReference type="RefSeq" id="WP_188318765.1">
    <property type="nucleotide sequence ID" value="NZ_JBHUFA010000001.1"/>
</dbReference>
<evidence type="ECO:0000313" key="5">
    <source>
        <dbReference type="Proteomes" id="UP001597327"/>
    </source>
</evidence>
<feature type="compositionally biased region" description="Low complexity" evidence="2">
    <location>
        <begin position="903"/>
        <end position="922"/>
    </location>
</feature>
<dbReference type="InterPro" id="IPR006597">
    <property type="entry name" value="Sel1-like"/>
</dbReference>
<dbReference type="InterPro" id="IPR036366">
    <property type="entry name" value="PGBDSf"/>
</dbReference>
<evidence type="ECO:0000259" key="3">
    <source>
        <dbReference type="Pfam" id="PF01471"/>
    </source>
</evidence>
<dbReference type="InterPro" id="IPR036365">
    <property type="entry name" value="PGBD-like_sf"/>
</dbReference>
<proteinExistence type="predicted"/>
<dbReference type="SUPFAM" id="SSF47090">
    <property type="entry name" value="PGBD-like"/>
    <property type="match status" value="1"/>
</dbReference>
<dbReference type="Gene3D" id="1.10.101.10">
    <property type="entry name" value="PGBD-like superfamily/PGBD"/>
    <property type="match status" value="1"/>
</dbReference>
<organism evidence="4 5">
    <name type="scientific">Roseibium aestuarii</name>
    <dbReference type="NCBI Taxonomy" id="2600299"/>
    <lineage>
        <taxon>Bacteria</taxon>
        <taxon>Pseudomonadati</taxon>
        <taxon>Pseudomonadota</taxon>
        <taxon>Alphaproteobacteria</taxon>
        <taxon>Hyphomicrobiales</taxon>
        <taxon>Stappiaceae</taxon>
        <taxon>Roseibium</taxon>
    </lineage>
</organism>
<feature type="region of interest" description="Disordered" evidence="2">
    <location>
        <begin position="167"/>
        <end position="207"/>
    </location>
</feature>
<accession>A0ABW4JSM3</accession>
<dbReference type="Proteomes" id="UP001597327">
    <property type="component" value="Unassembled WGS sequence"/>
</dbReference>
<dbReference type="SUPFAM" id="SSF81901">
    <property type="entry name" value="HCP-like"/>
    <property type="match status" value="1"/>
</dbReference>
<dbReference type="EMBL" id="JBHUFA010000001">
    <property type="protein sequence ID" value="MFD1695112.1"/>
    <property type="molecule type" value="Genomic_DNA"/>
</dbReference>
<dbReference type="InterPro" id="IPR011990">
    <property type="entry name" value="TPR-like_helical_dom_sf"/>
</dbReference>
<evidence type="ECO:0000256" key="2">
    <source>
        <dbReference type="SAM" id="MobiDB-lite"/>
    </source>
</evidence>
<comment type="caution">
    <text evidence="4">The sequence shown here is derived from an EMBL/GenBank/DDBJ whole genome shotgun (WGS) entry which is preliminary data.</text>
</comment>
<dbReference type="Pfam" id="PF08238">
    <property type="entry name" value="Sel1"/>
    <property type="match status" value="4"/>
</dbReference>
<feature type="compositionally biased region" description="Basic and acidic residues" evidence="2">
    <location>
        <begin position="86"/>
        <end position="99"/>
    </location>
</feature>
<dbReference type="InterPro" id="IPR052945">
    <property type="entry name" value="Mitotic_Regulator"/>
</dbReference>
<dbReference type="SMART" id="SM00671">
    <property type="entry name" value="SEL1"/>
    <property type="match status" value="4"/>
</dbReference>
<reference evidence="5" key="1">
    <citation type="journal article" date="2019" name="Int. J. Syst. Evol. Microbiol.">
        <title>The Global Catalogue of Microorganisms (GCM) 10K type strain sequencing project: providing services to taxonomists for standard genome sequencing and annotation.</title>
        <authorList>
            <consortium name="The Broad Institute Genomics Platform"/>
            <consortium name="The Broad Institute Genome Sequencing Center for Infectious Disease"/>
            <person name="Wu L."/>
            <person name="Ma J."/>
        </authorList>
    </citation>
    <scope>NUCLEOTIDE SEQUENCE [LARGE SCALE GENOMIC DNA]</scope>
    <source>
        <strain evidence="5">JCM 3369</strain>
    </source>
</reference>